<gene>
    <name evidence="3" type="ORF">J5N97_000889</name>
</gene>
<dbReference type="Gene3D" id="2.130.10.10">
    <property type="entry name" value="YVTN repeat-like/Quinoprotein amine dehydrogenase"/>
    <property type="match status" value="2"/>
</dbReference>
<dbReference type="InterPro" id="IPR007148">
    <property type="entry name" value="SSU_processome_Utp12"/>
</dbReference>
<evidence type="ECO:0000313" key="4">
    <source>
        <dbReference type="Proteomes" id="UP001085076"/>
    </source>
</evidence>
<comment type="caution">
    <text evidence="3">The sequence shown here is derived from an EMBL/GenBank/DDBJ whole genome shotgun (WGS) entry which is preliminary data.</text>
</comment>
<dbReference type="SMART" id="SM00320">
    <property type="entry name" value="WD40"/>
    <property type="match status" value="4"/>
</dbReference>
<evidence type="ECO:0000256" key="1">
    <source>
        <dbReference type="PROSITE-ProRule" id="PRU00221"/>
    </source>
</evidence>
<evidence type="ECO:0000259" key="2">
    <source>
        <dbReference type="Pfam" id="PF04003"/>
    </source>
</evidence>
<protein>
    <recommendedName>
        <fullName evidence="2">Small-subunit processome Utp12 domain-containing protein</fullName>
    </recommendedName>
</protein>
<keyword evidence="4" id="KW-1185">Reference proteome</keyword>
<evidence type="ECO:0000313" key="3">
    <source>
        <dbReference type="EMBL" id="KAJ0961139.1"/>
    </source>
</evidence>
<feature type="domain" description="Small-subunit processome Utp12" evidence="2">
    <location>
        <begin position="537"/>
        <end position="629"/>
    </location>
</feature>
<dbReference type="InterPro" id="IPR015943">
    <property type="entry name" value="WD40/YVTN_repeat-like_dom_sf"/>
</dbReference>
<accession>A0A9D5BUH4</accession>
<feature type="repeat" description="WD" evidence="1">
    <location>
        <begin position="59"/>
        <end position="88"/>
    </location>
</feature>
<organism evidence="3 4">
    <name type="scientific">Dioscorea zingiberensis</name>
    <dbReference type="NCBI Taxonomy" id="325984"/>
    <lineage>
        <taxon>Eukaryota</taxon>
        <taxon>Viridiplantae</taxon>
        <taxon>Streptophyta</taxon>
        <taxon>Embryophyta</taxon>
        <taxon>Tracheophyta</taxon>
        <taxon>Spermatophyta</taxon>
        <taxon>Magnoliopsida</taxon>
        <taxon>Liliopsida</taxon>
        <taxon>Dioscoreales</taxon>
        <taxon>Dioscoreaceae</taxon>
        <taxon>Dioscorea</taxon>
    </lineage>
</organism>
<dbReference type="InterPro" id="IPR036322">
    <property type="entry name" value="WD40_repeat_dom_sf"/>
</dbReference>
<keyword evidence="1" id="KW-0853">WD repeat</keyword>
<dbReference type="SUPFAM" id="SSF50978">
    <property type="entry name" value="WD40 repeat-like"/>
    <property type="match status" value="1"/>
</dbReference>
<dbReference type="OrthoDB" id="30195at2759"/>
<reference evidence="3 4" key="1">
    <citation type="journal article" date="2022" name="Hortic Res">
        <title>The genome of Dioscorea zingiberensis sheds light on the biosynthesis, origin and evolution of the medicinally important diosgenin saponins.</title>
        <authorList>
            <person name="Li Y."/>
            <person name="Tan C."/>
            <person name="Li Z."/>
            <person name="Guo J."/>
            <person name="Li S."/>
            <person name="Chen X."/>
            <person name="Wang C."/>
            <person name="Dai X."/>
            <person name="Yang H."/>
            <person name="Song W."/>
            <person name="Hou L."/>
            <person name="Xu J."/>
            <person name="Tong Z."/>
            <person name="Xu A."/>
            <person name="Yuan X."/>
            <person name="Wang W."/>
            <person name="Yang Q."/>
            <person name="Chen L."/>
            <person name="Sun Z."/>
            <person name="Wang K."/>
            <person name="Pan B."/>
            <person name="Chen J."/>
            <person name="Bao Y."/>
            <person name="Liu F."/>
            <person name="Qi X."/>
            <person name="Gang D.R."/>
            <person name="Wen J."/>
            <person name="Li J."/>
        </authorList>
    </citation>
    <scope>NUCLEOTIDE SEQUENCE [LARGE SCALE GENOMIC DNA]</scope>
    <source>
        <strain evidence="3">Dzin_1.0</strain>
    </source>
</reference>
<dbReference type="EMBL" id="JAGGNH010000040">
    <property type="protein sequence ID" value="KAJ0961139.1"/>
    <property type="molecule type" value="Genomic_DNA"/>
</dbReference>
<name>A0A9D5BUH4_9LILI</name>
<dbReference type="AlphaFoldDB" id="A0A9D5BUH4"/>
<dbReference type="PANTHER" id="PTHR45290">
    <property type="entry name" value="OS03G0300300 PROTEIN"/>
    <property type="match status" value="1"/>
</dbReference>
<dbReference type="Pfam" id="PF04003">
    <property type="entry name" value="Utp12"/>
    <property type="match status" value="1"/>
</dbReference>
<dbReference type="PROSITE" id="PS50082">
    <property type="entry name" value="WD_REPEATS_2"/>
    <property type="match status" value="1"/>
</dbReference>
<sequence length="679" mass="74794">MPRDKYSKIHQYSVTSYGFFLGFKKHRVPSARGNESLRNRRSPLAIMSSPNIKDLLTTFSPTCGLFAIASGDGRIKIWDTTKGHLQTEFADLAPSDNGLGIGAESKRGHLSLDYKCMHWVQLEEKKKKKIRSSLLVLGTGSGDVLALDVALGQLRWKVSDCHPGGVNAVSYSRHQSCVYTAGSDGMVCQIDFSNGSVLGKFRASTKAISSLSTSKDGKIMATAAGQLKLFNCSDHKKIQKYSGHSVAVQCMIFSEDGTYIISSGVGERYVALWSIYASNNHYVTCVPSMEQPAAFLDSTVSHSIRAGLYVLAISELGVCYVWYGSNIEDLLNSQPTRISFLIESAFPKNSKGVLYAARFQGIVEGSNCPMLVACGSLVQPLFQKVLWQNGVDVNLNTSQDGILLSGAQSHISQQGNIIQTRVTRYLTRANVRKMLYIRFQNCISKKRRENIASRHTTAAVENAMVDSIANDKKTWSSDDGNMQIEEDNGTCLEERLRAVGIVGKKDDISRECHLGSTCKTSIDAKISNGAHLLIGGNIPAKKIRAHILSMNPNDAYKFLEFLASTWKASPASSKDILPWIYCILVNHSRFILAQESSSQLLDALQKMASLKCSALQPLLKLSGRVQLIMAQINKAGDSTQPLESDHQDGGMVMINFNHKRLLAQSSTLDHYLRFIWHLK</sequence>
<dbReference type="Pfam" id="PF00400">
    <property type="entry name" value="WD40"/>
    <property type="match status" value="3"/>
</dbReference>
<dbReference type="Proteomes" id="UP001085076">
    <property type="component" value="Unassembled WGS sequence"/>
</dbReference>
<proteinExistence type="predicted"/>
<dbReference type="InterPro" id="IPR001680">
    <property type="entry name" value="WD40_rpt"/>
</dbReference>
<dbReference type="PANTHER" id="PTHR45290:SF1">
    <property type="entry name" value="OS03G0300300 PROTEIN"/>
    <property type="match status" value="1"/>
</dbReference>